<evidence type="ECO:0000313" key="1">
    <source>
        <dbReference type="EMBL" id="MBB5334966.1"/>
    </source>
</evidence>
<dbReference type="RefSeq" id="WP_183858798.1">
    <property type="nucleotide sequence ID" value="NZ_JACHFH010000001.1"/>
</dbReference>
<keyword evidence="2" id="KW-1185">Reference proteome</keyword>
<protein>
    <submittedName>
        <fullName evidence="1">Uncharacterized protein</fullName>
    </submittedName>
</protein>
<dbReference type="Proteomes" id="UP000559117">
    <property type="component" value="Unassembled WGS sequence"/>
</dbReference>
<comment type="caution">
    <text evidence="1">The sequence shown here is derived from an EMBL/GenBank/DDBJ whole genome shotgun (WGS) entry which is preliminary data.</text>
</comment>
<accession>A0A840UD13</accession>
<name>A0A840UD13_9FIRM</name>
<dbReference type="EMBL" id="JACHFH010000001">
    <property type="protein sequence ID" value="MBB5334966.1"/>
    <property type="molecule type" value="Genomic_DNA"/>
</dbReference>
<organism evidence="1 2">
    <name type="scientific">Pectinatus brassicae</name>
    <dbReference type="NCBI Taxonomy" id="862415"/>
    <lineage>
        <taxon>Bacteria</taxon>
        <taxon>Bacillati</taxon>
        <taxon>Bacillota</taxon>
        <taxon>Negativicutes</taxon>
        <taxon>Selenomonadales</taxon>
        <taxon>Selenomonadaceae</taxon>
        <taxon>Pectinatus</taxon>
    </lineage>
</organism>
<sequence>MTASAINSNTIQLITNNLSTTNAVNSSNNIENLNNEDAAYSISDSLQTMMNGTVSDYVNNVYANMGTYSAVNKLQPNDFLKMLDVNSSYEVKNHSNQISTLFGSLDSNSSNRTAQQNQSLFNMAYSAAGFSVLMGTHVSSSVLGSLMSKMSGSNVDVWG</sequence>
<evidence type="ECO:0000313" key="2">
    <source>
        <dbReference type="Proteomes" id="UP000559117"/>
    </source>
</evidence>
<dbReference type="AlphaFoldDB" id="A0A840UD13"/>
<proteinExistence type="predicted"/>
<reference evidence="1 2" key="1">
    <citation type="submission" date="2020-08" db="EMBL/GenBank/DDBJ databases">
        <title>Genomic Encyclopedia of Type Strains, Phase IV (KMG-IV): sequencing the most valuable type-strain genomes for metagenomic binning, comparative biology and taxonomic classification.</title>
        <authorList>
            <person name="Goeker M."/>
        </authorList>
    </citation>
    <scope>NUCLEOTIDE SEQUENCE [LARGE SCALE GENOMIC DNA]</scope>
    <source>
        <strain evidence="1 2">DSM 24661</strain>
    </source>
</reference>
<gene>
    <name evidence="1" type="ORF">HNR32_000066</name>
</gene>